<feature type="transmembrane region" description="Helical" evidence="8">
    <location>
        <begin position="308"/>
        <end position="334"/>
    </location>
</feature>
<dbReference type="CDD" id="cd01948">
    <property type="entry name" value="EAL"/>
    <property type="match status" value="1"/>
</dbReference>
<dbReference type="SUPFAM" id="SSF141868">
    <property type="entry name" value="EAL domain-like"/>
    <property type="match status" value="1"/>
</dbReference>
<accession>A0A239FYX4</accession>
<evidence type="ECO:0000256" key="6">
    <source>
        <dbReference type="ARBA" id="ARBA00022989"/>
    </source>
</evidence>
<evidence type="ECO:0000259" key="9">
    <source>
        <dbReference type="PROSITE" id="PS50883"/>
    </source>
</evidence>
<dbReference type="AlphaFoldDB" id="A0A239FYX4"/>
<evidence type="ECO:0000256" key="7">
    <source>
        <dbReference type="ARBA" id="ARBA00023136"/>
    </source>
</evidence>
<feature type="transmembrane region" description="Helical" evidence="8">
    <location>
        <begin position="49"/>
        <end position="74"/>
    </location>
</feature>
<feature type="transmembrane region" description="Helical" evidence="8">
    <location>
        <begin position="20"/>
        <end position="43"/>
    </location>
</feature>
<dbReference type="GO" id="GO:0005886">
    <property type="term" value="C:plasma membrane"/>
    <property type="evidence" value="ECO:0007669"/>
    <property type="project" value="UniProtKB-SubCell"/>
</dbReference>
<feature type="transmembrane region" description="Helical" evidence="8">
    <location>
        <begin position="354"/>
        <end position="376"/>
    </location>
</feature>
<evidence type="ECO:0000259" key="10">
    <source>
        <dbReference type="PROSITE" id="PS51105"/>
    </source>
</evidence>
<dbReference type="InterPro" id="IPR050706">
    <property type="entry name" value="Cyclic-di-GMP_PDE-like"/>
</dbReference>
<dbReference type="InterPro" id="IPR035919">
    <property type="entry name" value="EAL_sf"/>
</dbReference>
<keyword evidence="3" id="KW-1003">Cell membrane</keyword>
<evidence type="ECO:0000256" key="5">
    <source>
        <dbReference type="ARBA" id="ARBA00022692"/>
    </source>
</evidence>
<dbReference type="InterPro" id="IPR004501">
    <property type="entry name" value="PTS_EIIC_3"/>
</dbReference>
<evidence type="ECO:0000256" key="1">
    <source>
        <dbReference type="ARBA" id="ARBA00004651"/>
    </source>
</evidence>
<dbReference type="SMART" id="SM00052">
    <property type="entry name" value="EAL"/>
    <property type="match status" value="1"/>
</dbReference>
<feature type="transmembrane region" description="Helical" evidence="8">
    <location>
        <begin position="165"/>
        <end position="190"/>
    </location>
</feature>
<keyword evidence="6 8" id="KW-1133">Transmembrane helix</keyword>
<proteinExistence type="predicted"/>
<dbReference type="PANTHER" id="PTHR33121">
    <property type="entry name" value="CYCLIC DI-GMP PHOSPHODIESTERASE PDEF"/>
    <property type="match status" value="1"/>
</dbReference>
<protein>
    <submittedName>
        <fullName evidence="11">Diguanylate phosphodiesterase</fullName>
    </submittedName>
</protein>
<gene>
    <name evidence="11" type="ORF">SAMN05216255_2840</name>
</gene>
<dbReference type="Gene3D" id="3.20.20.450">
    <property type="entry name" value="EAL domain"/>
    <property type="match status" value="1"/>
</dbReference>
<feature type="transmembrane region" description="Helical" evidence="8">
    <location>
        <begin position="249"/>
        <end position="271"/>
    </location>
</feature>
<reference evidence="12" key="1">
    <citation type="submission" date="2017-06" db="EMBL/GenBank/DDBJ databases">
        <authorList>
            <person name="Varghese N."/>
            <person name="Submissions S."/>
        </authorList>
    </citation>
    <scope>NUCLEOTIDE SEQUENCE [LARGE SCALE GENOMIC DNA]</scope>
    <source>
        <strain evidence="12">CIP 108523</strain>
    </source>
</reference>
<evidence type="ECO:0000313" key="12">
    <source>
        <dbReference type="Proteomes" id="UP000242915"/>
    </source>
</evidence>
<evidence type="ECO:0000256" key="2">
    <source>
        <dbReference type="ARBA" id="ARBA00022448"/>
    </source>
</evidence>
<comment type="subcellular location">
    <subcellularLocation>
        <location evidence="1">Cell membrane</location>
        <topology evidence="1">Multi-pass membrane protein</topology>
    </subcellularLocation>
</comment>
<dbReference type="Pfam" id="PF00563">
    <property type="entry name" value="EAL"/>
    <property type="match status" value="1"/>
</dbReference>
<feature type="domain" description="EAL" evidence="9">
    <location>
        <begin position="418"/>
        <end position="669"/>
    </location>
</feature>
<dbReference type="GO" id="GO:0009401">
    <property type="term" value="P:phosphoenolpyruvate-dependent sugar phosphotransferase system"/>
    <property type="evidence" value="ECO:0007669"/>
    <property type="project" value="InterPro"/>
</dbReference>
<feature type="transmembrane region" description="Helical" evidence="8">
    <location>
        <begin position="210"/>
        <end position="229"/>
    </location>
</feature>
<keyword evidence="2" id="KW-0813">Transport</keyword>
<evidence type="ECO:0000256" key="4">
    <source>
        <dbReference type="ARBA" id="ARBA00022597"/>
    </source>
</evidence>
<keyword evidence="4" id="KW-0762">Sugar transport</keyword>
<evidence type="ECO:0000256" key="3">
    <source>
        <dbReference type="ARBA" id="ARBA00022475"/>
    </source>
</evidence>
<name>A0A239FYX4_9PSED</name>
<dbReference type="PANTHER" id="PTHR33121:SF79">
    <property type="entry name" value="CYCLIC DI-GMP PHOSPHODIESTERASE PDED-RELATED"/>
    <property type="match status" value="1"/>
</dbReference>
<feature type="transmembrane region" description="Helical" evidence="8">
    <location>
        <begin position="125"/>
        <end position="145"/>
    </location>
</feature>
<organism evidence="11 12">
    <name type="scientific">Pseudomonas segetis</name>
    <dbReference type="NCBI Taxonomy" id="298908"/>
    <lineage>
        <taxon>Bacteria</taxon>
        <taxon>Pseudomonadati</taxon>
        <taxon>Pseudomonadota</taxon>
        <taxon>Gammaproteobacteria</taxon>
        <taxon>Pseudomonadales</taxon>
        <taxon>Pseudomonadaceae</taxon>
        <taxon>Pseudomonas</taxon>
    </lineage>
</organism>
<dbReference type="GO" id="GO:0008982">
    <property type="term" value="F:protein-N(PI)-phosphohistidine-sugar phosphotransferase activity"/>
    <property type="evidence" value="ECO:0007669"/>
    <property type="project" value="InterPro"/>
</dbReference>
<dbReference type="InterPro" id="IPR003352">
    <property type="entry name" value="PTS_EIIC"/>
</dbReference>
<dbReference type="EMBL" id="FZOG01000003">
    <property type="protein sequence ID" value="SNS62079.1"/>
    <property type="molecule type" value="Genomic_DNA"/>
</dbReference>
<evidence type="ECO:0000313" key="11">
    <source>
        <dbReference type="EMBL" id="SNS62079.1"/>
    </source>
</evidence>
<dbReference type="PROSITE" id="PS51105">
    <property type="entry name" value="PTS_EIIC_TYPE_3"/>
    <property type="match status" value="1"/>
</dbReference>
<dbReference type="Pfam" id="PF02378">
    <property type="entry name" value="PTS_EIIC"/>
    <property type="match status" value="1"/>
</dbReference>
<feature type="transmembrane region" description="Helical" evidence="8">
    <location>
        <begin position="86"/>
        <end position="105"/>
    </location>
</feature>
<feature type="transmembrane region" description="Helical" evidence="8">
    <location>
        <begin position="283"/>
        <end position="301"/>
    </location>
</feature>
<dbReference type="PROSITE" id="PS50883">
    <property type="entry name" value="EAL"/>
    <property type="match status" value="1"/>
</dbReference>
<dbReference type="RefSeq" id="WP_089360239.1">
    <property type="nucleotide sequence ID" value="NZ_FZOG01000003.1"/>
</dbReference>
<keyword evidence="7 8" id="KW-0472">Membrane</keyword>
<feature type="domain" description="PTS EIIC type-3" evidence="10">
    <location>
        <begin position="1"/>
        <end position="376"/>
    </location>
</feature>
<keyword evidence="5 8" id="KW-0812">Transmembrane</keyword>
<dbReference type="GO" id="GO:0071111">
    <property type="term" value="F:cyclic-guanylate-specific phosphodiesterase activity"/>
    <property type="evidence" value="ECO:0007669"/>
    <property type="project" value="InterPro"/>
</dbReference>
<evidence type="ECO:0000256" key="8">
    <source>
        <dbReference type="SAM" id="Phobius"/>
    </source>
</evidence>
<dbReference type="InterPro" id="IPR001633">
    <property type="entry name" value="EAL_dom"/>
</dbReference>
<dbReference type="Proteomes" id="UP000242915">
    <property type="component" value="Unassembled WGS sequence"/>
</dbReference>
<keyword evidence="12" id="KW-1185">Reference proteome</keyword>
<sequence>MSHHRTPLGSTFLISIRESFIALLPFILAASFISLILALFEVASVKDPLLIQITHWLGLFSFQLSQLFPLLALISLSFHFAKHLHLSAMVVCALALSSLLALHIPTFNNGSNTNYITTLLGDPRAVILPILAAYLLRPLTAINAWKLVTGKLLSSYLKQHLNSLIPTLVCFVLLLVAGALMTLVATWTLAPLIETFSNEDLSAQLFVRTLLTHLFWAIGVHGDNAYLLLTGMENGAQLLAPQLTTGQFINLFVIFGGSGATLSLLIAIFIGTSDPTSRRLAKIAAPFALFNINEILIYGLPIVFNPRLLVPFIAAPLVNFLIAYAAIATGYFSFNGHPFPWITPPLLNAYIASGNISTALLQVGLILVSTCIYLPFVKRLTLMPERHDVDKELVKRIQLNDDIGRVIERQYLQKQSESLRAEIDLEKTIKDVLSGDLQLHYQPKLSLETNQVVGFEALLRIIDDAGTIKGPYFVEAFQRAGYSHIIDRFVIDTVAEDIASWEQEGFNPKISINLDPNNITDPQLLGTLIDRLGSYGPRIEIEILESAFMLELDRIENSMARLKALGFSFLLDDFGTGFSSLSLLSRIKVDGIKLDRSILENANELKGRILYRQTCYLCRSLGFNLIAEGVETAEQADFVKASGVQYVQGWLYAKALPAAQAKAFSLSRKPSS</sequence>